<dbReference type="InterPro" id="IPR003591">
    <property type="entry name" value="Leu-rich_rpt_typical-subtyp"/>
</dbReference>
<dbReference type="PANTHER" id="PTHR24373">
    <property type="entry name" value="SLIT RELATED LEUCINE-RICH REPEAT NEURONAL PROTEIN"/>
    <property type="match status" value="1"/>
</dbReference>
<feature type="chain" id="PRO_5039935835" evidence="6">
    <location>
        <begin position="21"/>
        <end position="545"/>
    </location>
</feature>
<evidence type="ECO:0000256" key="2">
    <source>
        <dbReference type="ARBA" id="ARBA00022729"/>
    </source>
</evidence>
<keyword evidence="5" id="KW-0472">Membrane</keyword>
<keyword evidence="5" id="KW-1133">Transmembrane helix</keyword>
<dbReference type="Pfam" id="PF12799">
    <property type="entry name" value="LRR_4"/>
    <property type="match status" value="1"/>
</dbReference>
<sequence length="545" mass="62890">MKTFLLLIFIFIFFINSSIAIYCDFNLDLSNSDYICEFSNSPPFNSTQIEGGPHLNETQLYNDEQVTVVRSNFIDQLTVYEELTDIFTTTFINLKILRLNHVKMIRISPTAFGNCANLVEIDLSDNYVSNIPASVFGNCNLLTTLKLSRNNFTEIGLNALNGLQSLKFLSFNGNQLTKIEKNIFDSLANLIEVNFSNNFITSIDSDVFIDLTKLRKIDFSNNQLTEINLIRNYGKVFDFSRNDLKIFNIDADIEELNLENNDFTSIPKINFEFLKVLKLSGNFIGFIDENSLKYARNLEILDLSTCGIYEIYPYSFFTLDKLRSLNLQHNKLQYLNGIFQPNLQNLEILDLSSNNLELLQHFTFVYLKSLKNLKLSHNKIENFMSLKHGKFENLEQLDLSGNSLTTLRKFTSESKFSKLTEIDLSYNQIDNIEKGFFDKFPILQKLNLNGNNCATKSSNLEECFKNFESITETPVTSTESYTEEPETSIISPRKELVLTIFCIIGVAVMLLGLIWYIHKLMLVNEEKKKVKHVIFEKSDMNYQRF</sequence>
<dbReference type="Pfam" id="PF13855">
    <property type="entry name" value="LRR_8"/>
    <property type="match status" value="3"/>
</dbReference>
<dbReference type="InterPro" id="IPR025875">
    <property type="entry name" value="Leu-rich_rpt_4"/>
</dbReference>
<evidence type="ECO:0000256" key="5">
    <source>
        <dbReference type="SAM" id="Phobius"/>
    </source>
</evidence>
<evidence type="ECO:0000313" key="8">
    <source>
        <dbReference type="Proteomes" id="UP001107558"/>
    </source>
</evidence>
<accession>A0A9J6BE84</accession>
<evidence type="ECO:0000313" key="7">
    <source>
        <dbReference type="EMBL" id="KAG5668010.1"/>
    </source>
</evidence>
<dbReference type="InterPro" id="IPR032675">
    <property type="entry name" value="LRR_dom_sf"/>
</dbReference>
<feature type="signal peptide" evidence="6">
    <location>
        <begin position="1"/>
        <end position="20"/>
    </location>
</feature>
<dbReference type="AlphaFoldDB" id="A0A9J6BE84"/>
<name>A0A9J6BE84_POLVA</name>
<evidence type="ECO:0000256" key="4">
    <source>
        <dbReference type="ARBA" id="ARBA00023180"/>
    </source>
</evidence>
<gene>
    <name evidence="7" type="ORF">PVAND_015967</name>
</gene>
<dbReference type="GO" id="GO:0031012">
    <property type="term" value="C:extracellular matrix"/>
    <property type="evidence" value="ECO:0007669"/>
    <property type="project" value="TreeGrafter"/>
</dbReference>
<dbReference type="InterPro" id="IPR050328">
    <property type="entry name" value="Dev_Immune_Receptor"/>
</dbReference>
<dbReference type="GO" id="GO:0005615">
    <property type="term" value="C:extracellular space"/>
    <property type="evidence" value="ECO:0007669"/>
    <property type="project" value="TreeGrafter"/>
</dbReference>
<proteinExistence type="predicted"/>
<dbReference type="SMART" id="SM00369">
    <property type="entry name" value="LRR_TYP"/>
    <property type="match status" value="12"/>
</dbReference>
<feature type="transmembrane region" description="Helical" evidence="5">
    <location>
        <begin position="496"/>
        <end position="517"/>
    </location>
</feature>
<dbReference type="OrthoDB" id="676979at2759"/>
<dbReference type="EMBL" id="JADBJN010000004">
    <property type="protein sequence ID" value="KAG5668010.1"/>
    <property type="molecule type" value="Genomic_DNA"/>
</dbReference>
<keyword evidence="1" id="KW-0433">Leucine-rich repeat</keyword>
<keyword evidence="5" id="KW-0812">Transmembrane</keyword>
<evidence type="ECO:0000256" key="6">
    <source>
        <dbReference type="SAM" id="SignalP"/>
    </source>
</evidence>
<dbReference type="Gene3D" id="3.80.10.10">
    <property type="entry name" value="Ribonuclease Inhibitor"/>
    <property type="match status" value="3"/>
</dbReference>
<dbReference type="SUPFAM" id="SSF52058">
    <property type="entry name" value="L domain-like"/>
    <property type="match status" value="1"/>
</dbReference>
<dbReference type="Proteomes" id="UP001107558">
    <property type="component" value="Chromosome 4"/>
</dbReference>
<evidence type="ECO:0000256" key="1">
    <source>
        <dbReference type="ARBA" id="ARBA00022614"/>
    </source>
</evidence>
<keyword evidence="4" id="KW-0325">Glycoprotein</keyword>
<organism evidence="7 8">
    <name type="scientific">Polypedilum vanderplanki</name>
    <name type="common">Sleeping chironomid midge</name>
    <dbReference type="NCBI Taxonomy" id="319348"/>
    <lineage>
        <taxon>Eukaryota</taxon>
        <taxon>Metazoa</taxon>
        <taxon>Ecdysozoa</taxon>
        <taxon>Arthropoda</taxon>
        <taxon>Hexapoda</taxon>
        <taxon>Insecta</taxon>
        <taxon>Pterygota</taxon>
        <taxon>Neoptera</taxon>
        <taxon>Endopterygota</taxon>
        <taxon>Diptera</taxon>
        <taxon>Nematocera</taxon>
        <taxon>Chironomoidea</taxon>
        <taxon>Chironomidae</taxon>
        <taxon>Chironominae</taxon>
        <taxon>Polypedilum</taxon>
        <taxon>Polypedilum</taxon>
    </lineage>
</organism>
<reference evidence="7" key="1">
    <citation type="submission" date="2021-03" db="EMBL/GenBank/DDBJ databases">
        <title>Chromosome level genome of the anhydrobiotic midge Polypedilum vanderplanki.</title>
        <authorList>
            <person name="Yoshida Y."/>
            <person name="Kikawada T."/>
            <person name="Gusev O."/>
        </authorList>
    </citation>
    <scope>NUCLEOTIDE SEQUENCE</scope>
    <source>
        <strain evidence="7">NIAS01</strain>
        <tissue evidence="7">Whole body or cell culture</tissue>
    </source>
</reference>
<dbReference type="FunFam" id="3.80.10.10:FF:000770">
    <property type="entry name" value="Uncharacterized protein"/>
    <property type="match status" value="1"/>
</dbReference>
<dbReference type="PANTHER" id="PTHR24373:SF275">
    <property type="entry name" value="TIR DOMAIN-CONTAINING PROTEIN"/>
    <property type="match status" value="1"/>
</dbReference>
<keyword evidence="8" id="KW-1185">Reference proteome</keyword>
<dbReference type="PROSITE" id="PS51450">
    <property type="entry name" value="LRR"/>
    <property type="match status" value="4"/>
</dbReference>
<dbReference type="SUPFAM" id="SSF52075">
    <property type="entry name" value="Outer arm dynein light chain 1"/>
    <property type="match status" value="1"/>
</dbReference>
<keyword evidence="2 6" id="KW-0732">Signal</keyword>
<protein>
    <submittedName>
        <fullName evidence="7">Uncharacterized protein</fullName>
    </submittedName>
</protein>
<dbReference type="SMART" id="SM00365">
    <property type="entry name" value="LRR_SD22"/>
    <property type="match status" value="7"/>
</dbReference>
<dbReference type="PRINTS" id="PR00019">
    <property type="entry name" value="LEURICHRPT"/>
</dbReference>
<evidence type="ECO:0000256" key="3">
    <source>
        <dbReference type="ARBA" id="ARBA00022737"/>
    </source>
</evidence>
<comment type="caution">
    <text evidence="7">The sequence shown here is derived from an EMBL/GenBank/DDBJ whole genome shotgun (WGS) entry which is preliminary data.</text>
</comment>
<keyword evidence="3" id="KW-0677">Repeat</keyword>
<dbReference type="InterPro" id="IPR001611">
    <property type="entry name" value="Leu-rich_rpt"/>
</dbReference>